<accession>A0A0A0LET1</accession>
<dbReference type="PANTHER" id="PTHR33178">
    <property type="match status" value="1"/>
</dbReference>
<dbReference type="InterPro" id="IPR013097">
    <property type="entry name" value="Dabb"/>
</dbReference>
<proteinExistence type="predicted"/>
<evidence type="ECO:0000256" key="1">
    <source>
        <dbReference type="ARBA" id="ARBA00011738"/>
    </source>
</evidence>
<reference evidence="3 4" key="3">
    <citation type="journal article" date="2010" name="BMC Genomics">
        <title>Transcriptome sequencing and comparative analysis of cucumber flowers with different sex types.</title>
        <authorList>
            <person name="Guo S."/>
            <person name="Zheng Y."/>
            <person name="Joung J.G."/>
            <person name="Liu S."/>
            <person name="Zhang Z."/>
            <person name="Crasta O.R."/>
            <person name="Sobral B.W."/>
            <person name="Xu Y."/>
            <person name="Huang S."/>
            <person name="Fei Z."/>
        </authorList>
    </citation>
    <scope>NUCLEOTIDE SEQUENCE [LARGE SCALE GENOMIC DNA]</scope>
    <source>
        <strain evidence="4">cv. 9930</strain>
    </source>
</reference>
<protein>
    <recommendedName>
        <fullName evidence="2">Stress-response A/B barrel domain-containing protein</fullName>
    </recommendedName>
</protein>
<feature type="domain" description="Stress-response A/B barrel" evidence="2">
    <location>
        <begin position="68"/>
        <end position="162"/>
    </location>
</feature>
<gene>
    <name evidence="3" type="ORF">Csa_2G000190</name>
</gene>
<dbReference type="Proteomes" id="UP000029981">
    <property type="component" value="Chromosome 2"/>
</dbReference>
<sequence>MAQRSGTSLSPEICDSHHLTLKFKMLSSALRTLTTLPSTSRNLRLLRLNPCPSSRPFSVKMSAHTQPIEHIVLFKVKEGIDSSKVNDMLNGLNGLISLDQVLHLTAGPILRNRSSSSSFTHLLHSRYPSKEDLSIYSAHPAHMNVVKQFVLPICDDIMAVDWVADALQGSLVPPPGSALRVTFLKLKENLGDEVKGQILEVIAGLREKLGPNVQLTVGENFSPARAKGFSIASIAILPGPNELEAAASDKEMVELQKEKVREHLESVIVVDYVVPPPQTASL</sequence>
<dbReference type="InterPro" id="IPR011008">
    <property type="entry name" value="Dimeric_a/b-barrel"/>
</dbReference>
<dbReference type="SUPFAM" id="SSF54909">
    <property type="entry name" value="Dimeric alpha+beta barrel"/>
    <property type="match status" value="2"/>
</dbReference>
<reference evidence="3 4" key="2">
    <citation type="journal article" date="2009" name="PLoS ONE">
        <title>An integrated genetic and cytogenetic map of the cucumber genome.</title>
        <authorList>
            <person name="Ren Y."/>
            <person name="Zhang Z."/>
            <person name="Liu J."/>
            <person name="Staub J.E."/>
            <person name="Han Y."/>
            <person name="Cheng Z."/>
            <person name="Li X."/>
            <person name="Lu J."/>
            <person name="Miao H."/>
            <person name="Kang H."/>
            <person name="Xie B."/>
            <person name="Gu X."/>
            <person name="Wang X."/>
            <person name="Du Y."/>
            <person name="Jin W."/>
            <person name="Huang S."/>
        </authorList>
    </citation>
    <scope>NUCLEOTIDE SEQUENCE [LARGE SCALE GENOMIC DNA]</scope>
    <source>
        <strain evidence="4">cv. 9930</strain>
    </source>
</reference>
<dbReference type="AlphaFoldDB" id="A0A0A0LET1"/>
<evidence type="ECO:0000313" key="3">
    <source>
        <dbReference type="EMBL" id="KGN60510.1"/>
    </source>
</evidence>
<reference evidence="3 4" key="1">
    <citation type="journal article" date="2009" name="Nat. Genet.">
        <title>The genome of the cucumber, Cucumis sativus L.</title>
        <authorList>
            <person name="Huang S."/>
            <person name="Li R."/>
            <person name="Zhang Z."/>
            <person name="Li L."/>
            <person name="Gu X."/>
            <person name="Fan W."/>
            <person name="Lucas W.J."/>
            <person name="Wang X."/>
            <person name="Xie B."/>
            <person name="Ni P."/>
            <person name="Ren Y."/>
            <person name="Zhu H."/>
            <person name="Li J."/>
            <person name="Lin K."/>
            <person name="Jin W."/>
            <person name="Fei Z."/>
            <person name="Li G."/>
            <person name="Staub J."/>
            <person name="Kilian A."/>
            <person name="van der Vossen E.A."/>
            <person name="Wu Y."/>
            <person name="Guo J."/>
            <person name="He J."/>
            <person name="Jia Z."/>
            <person name="Ren Y."/>
            <person name="Tian G."/>
            <person name="Lu Y."/>
            <person name="Ruan J."/>
            <person name="Qian W."/>
            <person name="Wang M."/>
            <person name="Huang Q."/>
            <person name="Li B."/>
            <person name="Xuan Z."/>
            <person name="Cao J."/>
            <person name="Asan"/>
            <person name="Wu Z."/>
            <person name="Zhang J."/>
            <person name="Cai Q."/>
            <person name="Bai Y."/>
            <person name="Zhao B."/>
            <person name="Han Y."/>
            <person name="Li Y."/>
            <person name="Li X."/>
            <person name="Wang S."/>
            <person name="Shi Q."/>
            <person name="Liu S."/>
            <person name="Cho W.K."/>
            <person name="Kim J.Y."/>
            <person name="Xu Y."/>
            <person name="Heller-Uszynska K."/>
            <person name="Miao H."/>
            <person name="Cheng Z."/>
            <person name="Zhang S."/>
            <person name="Wu J."/>
            <person name="Yang Y."/>
            <person name="Kang H."/>
            <person name="Li M."/>
            <person name="Liang H."/>
            <person name="Ren X."/>
            <person name="Shi Z."/>
            <person name="Wen M."/>
            <person name="Jian M."/>
            <person name="Yang H."/>
            <person name="Zhang G."/>
            <person name="Yang Z."/>
            <person name="Chen R."/>
            <person name="Liu S."/>
            <person name="Li J."/>
            <person name="Ma L."/>
            <person name="Liu H."/>
            <person name="Zhou Y."/>
            <person name="Zhao J."/>
            <person name="Fang X."/>
            <person name="Li G."/>
            <person name="Fang L."/>
            <person name="Li Y."/>
            <person name="Liu D."/>
            <person name="Zheng H."/>
            <person name="Zhang Y."/>
            <person name="Qin N."/>
            <person name="Li Z."/>
            <person name="Yang G."/>
            <person name="Yang S."/>
            <person name="Bolund L."/>
            <person name="Kristiansen K."/>
            <person name="Zheng H."/>
            <person name="Li S."/>
            <person name="Zhang X."/>
            <person name="Yang H."/>
            <person name="Wang J."/>
            <person name="Sun R."/>
            <person name="Zhang B."/>
            <person name="Jiang S."/>
            <person name="Wang J."/>
            <person name="Du Y."/>
            <person name="Li S."/>
        </authorList>
    </citation>
    <scope>NUCLEOTIDE SEQUENCE [LARGE SCALE GENOMIC DNA]</scope>
    <source>
        <strain evidence="4">cv. 9930</strain>
    </source>
</reference>
<dbReference type="Pfam" id="PF07876">
    <property type="entry name" value="Dabb"/>
    <property type="match status" value="2"/>
</dbReference>
<keyword evidence="4" id="KW-1185">Reference proteome</keyword>
<comment type="subunit">
    <text evidence="1">Homodimer.</text>
</comment>
<dbReference type="EMBL" id="CM002923">
    <property type="protein sequence ID" value="KGN60510.1"/>
    <property type="molecule type" value="Genomic_DNA"/>
</dbReference>
<feature type="domain" description="Stress-response A/B barrel" evidence="2">
    <location>
        <begin position="178"/>
        <end position="272"/>
    </location>
</feature>
<evidence type="ECO:0000313" key="4">
    <source>
        <dbReference type="Proteomes" id="UP000029981"/>
    </source>
</evidence>
<dbReference type="Gramene" id="KGN60510">
    <property type="protein sequence ID" value="KGN60510"/>
    <property type="gene ID" value="Csa_2G000190"/>
</dbReference>
<dbReference type="Gene3D" id="3.30.70.100">
    <property type="match status" value="2"/>
</dbReference>
<dbReference type="InterPro" id="IPR044662">
    <property type="entry name" value="HS1/DABB1-like"/>
</dbReference>
<dbReference type="STRING" id="3659.A0A0A0LET1"/>
<dbReference type="SMART" id="SM00886">
    <property type="entry name" value="Dabb"/>
    <property type="match status" value="2"/>
</dbReference>
<dbReference type="OrthoDB" id="42919at2759"/>
<reference evidence="3 4" key="4">
    <citation type="journal article" date="2011" name="BMC Genomics">
        <title>RNA-Seq improves annotation of protein-coding genes in the cucumber genome.</title>
        <authorList>
            <person name="Li Z."/>
            <person name="Zhang Z."/>
            <person name="Yan P."/>
            <person name="Huang S."/>
            <person name="Fei Z."/>
            <person name="Lin K."/>
        </authorList>
    </citation>
    <scope>NUCLEOTIDE SEQUENCE [LARGE SCALE GENOMIC DNA]</scope>
    <source>
        <strain evidence="4">cv. 9930</strain>
    </source>
</reference>
<name>A0A0A0LET1_CUCSA</name>
<evidence type="ECO:0000259" key="2">
    <source>
        <dbReference type="PROSITE" id="PS51502"/>
    </source>
</evidence>
<dbReference type="OMA" id="SPIAFTH"/>
<dbReference type="KEGG" id="csv:105434531"/>
<organism evidence="3 4">
    <name type="scientific">Cucumis sativus</name>
    <name type="common">Cucumber</name>
    <dbReference type="NCBI Taxonomy" id="3659"/>
    <lineage>
        <taxon>Eukaryota</taxon>
        <taxon>Viridiplantae</taxon>
        <taxon>Streptophyta</taxon>
        <taxon>Embryophyta</taxon>
        <taxon>Tracheophyta</taxon>
        <taxon>Spermatophyta</taxon>
        <taxon>Magnoliopsida</taxon>
        <taxon>eudicotyledons</taxon>
        <taxon>Gunneridae</taxon>
        <taxon>Pentapetalae</taxon>
        <taxon>rosids</taxon>
        <taxon>fabids</taxon>
        <taxon>Cucurbitales</taxon>
        <taxon>Cucurbitaceae</taxon>
        <taxon>Benincaseae</taxon>
        <taxon>Cucumis</taxon>
    </lineage>
</organism>
<dbReference type="PROSITE" id="PS51502">
    <property type="entry name" value="S_R_A_B_BARREL"/>
    <property type="match status" value="2"/>
</dbReference>
<dbReference type="PANTHER" id="PTHR33178:SF3">
    <property type="entry name" value="STRESS-RESPONSE A_B BARREL DOMAIN-CONTAINING PROTEIN UP3"/>
    <property type="match status" value="1"/>
</dbReference>